<dbReference type="CDD" id="cd00054">
    <property type="entry name" value="EGF_CA"/>
    <property type="match status" value="1"/>
</dbReference>
<evidence type="ECO:0000313" key="5">
    <source>
        <dbReference type="Proteomes" id="UP000245119"/>
    </source>
</evidence>
<dbReference type="OrthoDB" id="6113228at2759"/>
<dbReference type="Proteomes" id="UP000245119">
    <property type="component" value="Linkage Group LG4"/>
</dbReference>
<evidence type="ECO:0000313" key="4">
    <source>
        <dbReference type="EMBL" id="PVD31971.1"/>
    </source>
</evidence>
<keyword evidence="1" id="KW-0245">EGF-like domain</keyword>
<feature type="signal peptide" evidence="2">
    <location>
        <begin position="1"/>
        <end position="36"/>
    </location>
</feature>
<sequence length="643" mass="70398">MSSARGSAFIVTSCSVKVTSMIKLFLLALLAMLSKATDPDPQTSSVLDVQTSYGNVIACDAREKNKEYARSRVLHVQSTRSKLSCLAACFRYSLCSHAVYVGGSGRSPPSCVMLGGQLRSRTTGQEFRGHTCHILTMNPCHNGGSFIRSFCHCPDGFTGARCELHKPDDCLGRWTKVYATDMNGDTTAGGKSMVSGINSLSAGGFVKVKVQLHNATLVARGTGFHTFATPFYSMQLSPTLTKKMWNAFRDVPVRQMRLLKDDSSLYTADERDGTITQAEVATEWLARMPHVPHLALAFDSSGRTLNGTVEGLLRALEEGAEVVGFPAVQVDRAKGNVMLNKFGWELGVDNVTRTFVHPPYWFHSKLCTCGRLETVRVLVTSETLHDYTPSYRVARSLYVDACWTRATSDRTGTGQNENSVAYLIAAIVNGHRVRVVVDDMALSVEQVRVVGNVVLFDTASFVEPADSESPLTQNPAAVRLVVASDGDVVECSRRLLPNWGTNRTTHRAGSLTWFVHTRRWSRIFTVTTEGEVLHGSESALLRAVSGGATVQIGLATELPRPAGAYFLLTIHALVVAQSGHVVAEAEGLWDLLTTIEVDCLSLSILVSSLGEVRMYSYRHREEGNHTVGRNMTIDWFVDDYQPT</sequence>
<evidence type="ECO:0000256" key="1">
    <source>
        <dbReference type="PROSITE-ProRule" id="PRU00076"/>
    </source>
</evidence>
<organism evidence="4 5">
    <name type="scientific">Pomacea canaliculata</name>
    <name type="common">Golden apple snail</name>
    <dbReference type="NCBI Taxonomy" id="400727"/>
    <lineage>
        <taxon>Eukaryota</taxon>
        <taxon>Metazoa</taxon>
        <taxon>Spiralia</taxon>
        <taxon>Lophotrochozoa</taxon>
        <taxon>Mollusca</taxon>
        <taxon>Gastropoda</taxon>
        <taxon>Caenogastropoda</taxon>
        <taxon>Architaenioglossa</taxon>
        <taxon>Ampullarioidea</taxon>
        <taxon>Ampullariidae</taxon>
        <taxon>Pomacea</taxon>
    </lineage>
</organism>
<feature type="chain" id="PRO_5015655169" description="EGF-like domain-containing protein" evidence="2">
    <location>
        <begin position="37"/>
        <end position="643"/>
    </location>
</feature>
<feature type="disulfide bond" evidence="1">
    <location>
        <begin position="153"/>
        <end position="162"/>
    </location>
</feature>
<keyword evidence="5" id="KW-1185">Reference proteome</keyword>
<comment type="caution">
    <text evidence="4">The sequence shown here is derived from an EMBL/GenBank/DDBJ whole genome shotgun (WGS) entry which is preliminary data.</text>
</comment>
<keyword evidence="1" id="KW-1015">Disulfide bond</keyword>
<feature type="domain" description="EGF-like" evidence="3">
    <location>
        <begin position="128"/>
        <end position="163"/>
    </location>
</feature>
<dbReference type="PROSITE" id="PS01186">
    <property type="entry name" value="EGF_2"/>
    <property type="match status" value="1"/>
</dbReference>
<gene>
    <name evidence="4" type="ORF">C0Q70_07397</name>
</gene>
<dbReference type="InterPro" id="IPR000742">
    <property type="entry name" value="EGF"/>
</dbReference>
<keyword evidence="2" id="KW-0732">Signal</keyword>
<name>A0A2T7PEY4_POMCA</name>
<dbReference type="EMBL" id="PZQS01000004">
    <property type="protein sequence ID" value="PVD31971.1"/>
    <property type="molecule type" value="Genomic_DNA"/>
</dbReference>
<accession>A0A2T7PEY4</accession>
<dbReference type="PROSITE" id="PS00022">
    <property type="entry name" value="EGF_1"/>
    <property type="match status" value="1"/>
</dbReference>
<dbReference type="AlphaFoldDB" id="A0A2T7PEY4"/>
<dbReference type="OMA" id="ITASWYV"/>
<comment type="caution">
    <text evidence="1">Lacks conserved residue(s) required for the propagation of feature annotation.</text>
</comment>
<dbReference type="PROSITE" id="PS50026">
    <property type="entry name" value="EGF_3"/>
    <property type="match status" value="1"/>
</dbReference>
<reference evidence="4 5" key="1">
    <citation type="submission" date="2018-04" db="EMBL/GenBank/DDBJ databases">
        <title>The genome of golden apple snail Pomacea canaliculata provides insight into stress tolerance and invasive adaptation.</title>
        <authorList>
            <person name="Liu C."/>
            <person name="Liu B."/>
            <person name="Ren Y."/>
            <person name="Zhang Y."/>
            <person name="Wang H."/>
            <person name="Li S."/>
            <person name="Jiang F."/>
            <person name="Yin L."/>
            <person name="Zhang G."/>
            <person name="Qian W."/>
            <person name="Fan W."/>
        </authorList>
    </citation>
    <scope>NUCLEOTIDE SEQUENCE [LARGE SCALE GENOMIC DNA]</scope>
    <source>
        <strain evidence="4">SZHN2017</strain>
        <tissue evidence="4">Muscle</tissue>
    </source>
</reference>
<dbReference type="Gene3D" id="2.10.25.10">
    <property type="entry name" value="Laminin"/>
    <property type="match status" value="1"/>
</dbReference>
<proteinExistence type="predicted"/>
<evidence type="ECO:0000256" key="2">
    <source>
        <dbReference type="SAM" id="SignalP"/>
    </source>
</evidence>
<evidence type="ECO:0000259" key="3">
    <source>
        <dbReference type="PROSITE" id="PS50026"/>
    </source>
</evidence>
<protein>
    <recommendedName>
        <fullName evidence="3">EGF-like domain-containing protein</fullName>
    </recommendedName>
</protein>
<dbReference type="SUPFAM" id="SSF57196">
    <property type="entry name" value="EGF/Laminin"/>
    <property type="match status" value="1"/>
</dbReference>